<gene>
    <name evidence="1" type="ORF">SDC9_96665</name>
</gene>
<dbReference type="AlphaFoldDB" id="A0A645ACD1"/>
<accession>A0A645ACD1</accession>
<evidence type="ECO:0000313" key="1">
    <source>
        <dbReference type="EMBL" id="MPM49931.1"/>
    </source>
</evidence>
<reference evidence="1" key="1">
    <citation type="submission" date="2019-08" db="EMBL/GenBank/DDBJ databases">
        <authorList>
            <person name="Kucharzyk K."/>
            <person name="Murdoch R.W."/>
            <person name="Higgins S."/>
            <person name="Loffler F."/>
        </authorList>
    </citation>
    <scope>NUCLEOTIDE SEQUENCE</scope>
</reference>
<dbReference type="EMBL" id="VSSQ01012732">
    <property type="protein sequence ID" value="MPM49931.1"/>
    <property type="molecule type" value="Genomic_DNA"/>
</dbReference>
<sequence>MSSDNSIDWQIESIRFTSFMNQSLNSTYLEHWVEEVSKNSLSKVNKTPSSFTGLSSMALGVLRANWVGNRLDIVLSAEDPKKNQTILPWSESDNLFVQVFDRVPEICEPNLFDRIAIGLVLTSQVANDMDGNRALSKMIVGVSVPETVKDFLYRVNYPCGSKTSGEIFINRLAIWSVGHSQLFEVVINEDGSQSEKLISEDPAALRLELDINTDKNTHLKIDKTNLQNLLGEFKSIIKNICSDGEITLR</sequence>
<protein>
    <submittedName>
        <fullName evidence="1">Uncharacterized protein</fullName>
    </submittedName>
</protein>
<proteinExistence type="predicted"/>
<organism evidence="1">
    <name type="scientific">bioreactor metagenome</name>
    <dbReference type="NCBI Taxonomy" id="1076179"/>
    <lineage>
        <taxon>unclassified sequences</taxon>
        <taxon>metagenomes</taxon>
        <taxon>ecological metagenomes</taxon>
    </lineage>
</organism>
<comment type="caution">
    <text evidence="1">The sequence shown here is derived from an EMBL/GenBank/DDBJ whole genome shotgun (WGS) entry which is preliminary data.</text>
</comment>
<name>A0A645ACD1_9ZZZZ</name>